<name>A0A2V3PU53_9BACT</name>
<proteinExistence type="predicted"/>
<dbReference type="EMBL" id="QICL01000003">
    <property type="protein sequence ID" value="PXV67437.1"/>
    <property type="molecule type" value="Genomic_DNA"/>
</dbReference>
<comment type="caution">
    <text evidence="1">The sequence shown here is derived from an EMBL/GenBank/DDBJ whole genome shotgun (WGS) entry which is preliminary data.</text>
</comment>
<dbReference type="Proteomes" id="UP000247973">
    <property type="component" value="Unassembled WGS sequence"/>
</dbReference>
<sequence length="55" mass="6708">MQFCLIMLKQTIRKIEYSNILEHKKRDLEKPPLNTDYLFTNYISFYFATESPNIF</sequence>
<evidence type="ECO:0000313" key="1">
    <source>
        <dbReference type="EMBL" id="PXV67437.1"/>
    </source>
</evidence>
<reference evidence="1 2" key="1">
    <citation type="submission" date="2018-03" db="EMBL/GenBank/DDBJ databases">
        <title>Genomic Encyclopedia of Archaeal and Bacterial Type Strains, Phase II (KMG-II): from individual species to whole genera.</title>
        <authorList>
            <person name="Goeker M."/>
        </authorList>
    </citation>
    <scope>NUCLEOTIDE SEQUENCE [LARGE SCALE GENOMIC DNA]</scope>
    <source>
        <strain evidence="1 2">DSM 100214</strain>
    </source>
</reference>
<organism evidence="1 2">
    <name type="scientific">Dysgonomonas alginatilytica</name>
    <dbReference type="NCBI Taxonomy" id="1605892"/>
    <lineage>
        <taxon>Bacteria</taxon>
        <taxon>Pseudomonadati</taxon>
        <taxon>Bacteroidota</taxon>
        <taxon>Bacteroidia</taxon>
        <taxon>Bacteroidales</taxon>
        <taxon>Dysgonomonadaceae</taxon>
        <taxon>Dysgonomonas</taxon>
    </lineage>
</organism>
<accession>A0A2V3PU53</accession>
<gene>
    <name evidence="1" type="ORF">CLV62_103110</name>
</gene>
<keyword evidence="2" id="KW-1185">Reference proteome</keyword>
<protein>
    <submittedName>
        <fullName evidence="1">Uncharacterized protein</fullName>
    </submittedName>
</protein>
<dbReference type="AlphaFoldDB" id="A0A2V3PU53"/>
<evidence type="ECO:0000313" key="2">
    <source>
        <dbReference type="Proteomes" id="UP000247973"/>
    </source>
</evidence>